<organism evidence="1">
    <name type="scientific">Siphoviridae sp. ctaLC6</name>
    <dbReference type="NCBI Taxonomy" id="2826387"/>
    <lineage>
        <taxon>Viruses</taxon>
        <taxon>Duplodnaviria</taxon>
        <taxon>Heunggongvirae</taxon>
        <taxon>Uroviricota</taxon>
        <taxon>Caudoviricetes</taxon>
    </lineage>
</organism>
<reference evidence="1" key="1">
    <citation type="journal article" date="2021" name="Proc. Natl. Acad. Sci. U.S.A.">
        <title>A Catalog of Tens of Thousands of Viruses from Human Metagenomes Reveals Hidden Associations with Chronic Diseases.</title>
        <authorList>
            <person name="Tisza M.J."/>
            <person name="Buck C.B."/>
        </authorList>
    </citation>
    <scope>NUCLEOTIDE SEQUENCE</scope>
    <source>
        <strain evidence="1">CtaLC6</strain>
    </source>
</reference>
<sequence>MKKNFNVPFKNWKGEVIVSPVKNENGEETYKTQIIGDIVGKVLFEVIDRQDMQLSGEEKLRAYRIACKIGKDAENVDIEAEDIILVKKILCPVMAVGGYGQIVDLLEG</sequence>
<dbReference type="EMBL" id="BK014957">
    <property type="protein sequence ID" value="DAD84307.1"/>
    <property type="molecule type" value="Genomic_DNA"/>
</dbReference>
<name>A0A8S5MQR6_9CAUD</name>
<accession>A0A8S5MQR6</accession>
<proteinExistence type="predicted"/>
<protein>
    <submittedName>
        <fullName evidence="1">Uncharacterized protein</fullName>
    </submittedName>
</protein>
<evidence type="ECO:0000313" key="1">
    <source>
        <dbReference type="EMBL" id="DAD84307.1"/>
    </source>
</evidence>